<dbReference type="PROSITE" id="PS00622">
    <property type="entry name" value="HTH_LUXR_1"/>
    <property type="match status" value="1"/>
</dbReference>
<dbReference type="SUPFAM" id="SSF52540">
    <property type="entry name" value="P-loop containing nucleoside triphosphate hydrolases"/>
    <property type="match status" value="1"/>
</dbReference>
<keyword evidence="2" id="KW-0067">ATP-binding</keyword>
<evidence type="ECO:0000256" key="2">
    <source>
        <dbReference type="ARBA" id="ARBA00022840"/>
    </source>
</evidence>
<sequence>MPTAPFIGRAAQLAEIAEAWQARRPGIILITGEGGSGKSRLVAEIFERLDLTGTPVVRGAARSLGAAPHDWLASVLSGRPAAGLSVDEALLNRLAQRSADGAEPRLAPATTLRAAVDVVRALLEADAGRLDERAGDVGDAAGTTVEDFGVRADKSRRSASGLIRHFTKFRGDGADVGTESEISDASPRVQRGRKLGIVVVEDLHDLDPASLSLVAELAAAAESLRALLLVTSRPPQEAAFALAAARTLRRLGGGPSVRRIHLAPFNARETAELIEAKYGSAPAPGTVRGALRRTGGNPFWLTELLAAYGTADDLAGAPLPAHVVGLLVEPVGGEPELVGRVARAAALLGDPVESDVLVHVCGGDVEPALRRLLDLGLLLIAPDLAPAGSLRFRHPLLREALAAGAMPGERTRVHTLARGLAVELGDDAALARHAAALGDTAEARAAAARGAAASLAEGLADAALDLVALGLRLPHRPSPRAIGDGAVEAAIQRQSPHRPSPGASGNGADEAAVQRLTPGAAGEKADEAAVQRLTPGAAGEGADEAAVQRRAPGAAGEKADEAAIQRRALVAVGAAAAFVSARFGLAADYAADWINEAEGCDDELADAHRQLAAARWCLGEPDGHRRSLDRAAAIGGSPASLARQRAAEAESALRMEGAASALALAEAALAAAERAGAGIASASVTLGTAQALTGAAEHGVALLRAARQLAARERDPVAIGRAVHNLVVVALPGSGEVAGWRLFDDAMATLGRYGLEFCAGRTTSLGVAHAIRTGDLARAEALVWSRLPIEGDPVERAGFAARAGLLALERGDDPLAVRMLARADAEGRDSGLVRVLRVAVAARGVHPADPAEMLRDCVGGCDAARLAEAARWALHGAVPAAVVEEHVAERPPRLRLLLAVAAGRDAEAVSLLPSALESADDPGFGNTDRAEEAAVHTAVAHALLRLGRAGEARRHAERAVALLAHWPGWRLAEAETLLHSLRAGGDLTARELEVLGCLAAGMTNQQVASSLGISIRTVTVHVSNLLRKTGAASRTEAALWAVRHRLAPER</sequence>
<organism evidence="5 6">
    <name type="scientific">Dactylosporangium darangshiense</name>
    <dbReference type="NCBI Taxonomy" id="579108"/>
    <lineage>
        <taxon>Bacteria</taxon>
        <taxon>Bacillati</taxon>
        <taxon>Actinomycetota</taxon>
        <taxon>Actinomycetes</taxon>
        <taxon>Micromonosporales</taxon>
        <taxon>Micromonosporaceae</taxon>
        <taxon>Dactylosporangium</taxon>
    </lineage>
</organism>
<proteinExistence type="predicted"/>
<gene>
    <name evidence="5" type="ORF">GCM10022255_014030</name>
</gene>
<dbReference type="InterPro" id="IPR041664">
    <property type="entry name" value="AAA_16"/>
</dbReference>
<keyword evidence="6" id="KW-1185">Reference proteome</keyword>
<evidence type="ECO:0000313" key="6">
    <source>
        <dbReference type="Proteomes" id="UP001500620"/>
    </source>
</evidence>
<feature type="region of interest" description="Disordered" evidence="3">
    <location>
        <begin position="535"/>
        <end position="558"/>
    </location>
</feature>
<evidence type="ECO:0000256" key="3">
    <source>
        <dbReference type="SAM" id="MobiDB-lite"/>
    </source>
</evidence>
<dbReference type="PANTHER" id="PTHR16305:SF35">
    <property type="entry name" value="TRANSCRIPTIONAL ACTIVATOR DOMAIN"/>
    <property type="match status" value="1"/>
</dbReference>
<dbReference type="Pfam" id="PF13191">
    <property type="entry name" value="AAA_16"/>
    <property type="match status" value="1"/>
</dbReference>
<dbReference type="Gene3D" id="1.10.10.10">
    <property type="entry name" value="Winged helix-like DNA-binding domain superfamily/Winged helix DNA-binding domain"/>
    <property type="match status" value="1"/>
</dbReference>
<dbReference type="PANTHER" id="PTHR16305">
    <property type="entry name" value="TESTICULAR SOLUBLE ADENYLYL CYCLASE"/>
    <property type="match status" value="1"/>
</dbReference>
<dbReference type="PRINTS" id="PR00038">
    <property type="entry name" value="HTHLUXR"/>
</dbReference>
<dbReference type="Pfam" id="PF00196">
    <property type="entry name" value="GerE"/>
    <property type="match status" value="1"/>
</dbReference>
<comment type="caution">
    <text evidence="5">The sequence shown here is derived from an EMBL/GenBank/DDBJ whole genome shotgun (WGS) entry which is preliminary data.</text>
</comment>
<dbReference type="PROSITE" id="PS50043">
    <property type="entry name" value="HTH_LUXR_2"/>
    <property type="match status" value="1"/>
</dbReference>
<dbReference type="EMBL" id="BAABAT010000003">
    <property type="protein sequence ID" value="GAA4245688.1"/>
    <property type="molecule type" value="Genomic_DNA"/>
</dbReference>
<evidence type="ECO:0000313" key="5">
    <source>
        <dbReference type="EMBL" id="GAA4245688.1"/>
    </source>
</evidence>
<evidence type="ECO:0000259" key="4">
    <source>
        <dbReference type="PROSITE" id="PS50043"/>
    </source>
</evidence>
<accession>A0ABP8D0L2</accession>
<dbReference type="SMART" id="SM00421">
    <property type="entry name" value="HTH_LUXR"/>
    <property type="match status" value="1"/>
</dbReference>
<reference evidence="6" key="1">
    <citation type="journal article" date="2019" name="Int. J. Syst. Evol. Microbiol.">
        <title>The Global Catalogue of Microorganisms (GCM) 10K type strain sequencing project: providing services to taxonomists for standard genome sequencing and annotation.</title>
        <authorList>
            <consortium name="The Broad Institute Genomics Platform"/>
            <consortium name="The Broad Institute Genome Sequencing Center for Infectious Disease"/>
            <person name="Wu L."/>
            <person name="Ma J."/>
        </authorList>
    </citation>
    <scope>NUCLEOTIDE SEQUENCE [LARGE SCALE GENOMIC DNA]</scope>
    <source>
        <strain evidence="6">JCM 17441</strain>
    </source>
</reference>
<keyword evidence="1" id="KW-0547">Nucleotide-binding</keyword>
<dbReference type="CDD" id="cd06170">
    <property type="entry name" value="LuxR_C_like"/>
    <property type="match status" value="1"/>
</dbReference>
<feature type="domain" description="HTH luxR-type" evidence="4">
    <location>
        <begin position="980"/>
        <end position="1045"/>
    </location>
</feature>
<dbReference type="InterPro" id="IPR016032">
    <property type="entry name" value="Sig_transdc_resp-reg_C-effctor"/>
</dbReference>
<dbReference type="InterPro" id="IPR027417">
    <property type="entry name" value="P-loop_NTPase"/>
</dbReference>
<protein>
    <recommendedName>
        <fullName evidence="4">HTH luxR-type domain-containing protein</fullName>
    </recommendedName>
</protein>
<dbReference type="SUPFAM" id="SSF46894">
    <property type="entry name" value="C-terminal effector domain of the bipartite response regulators"/>
    <property type="match status" value="1"/>
</dbReference>
<dbReference type="Gene3D" id="3.40.50.300">
    <property type="entry name" value="P-loop containing nucleotide triphosphate hydrolases"/>
    <property type="match status" value="1"/>
</dbReference>
<dbReference type="Proteomes" id="UP001500620">
    <property type="component" value="Unassembled WGS sequence"/>
</dbReference>
<evidence type="ECO:0000256" key="1">
    <source>
        <dbReference type="ARBA" id="ARBA00022741"/>
    </source>
</evidence>
<dbReference type="RefSeq" id="WP_345122499.1">
    <property type="nucleotide sequence ID" value="NZ_BAABAT010000003.1"/>
</dbReference>
<dbReference type="InterPro" id="IPR036388">
    <property type="entry name" value="WH-like_DNA-bd_sf"/>
</dbReference>
<dbReference type="InterPro" id="IPR000792">
    <property type="entry name" value="Tscrpt_reg_LuxR_C"/>
</dbReference>
<name>A0ABP8D0L2_9ACTN</name>